<dbReference type="InterPro" id="IPR000409">
    <property type="entry name" value="BEACH_dom"/>
</dbReference>
<reference evidence="3 4" key="1">
    <citation type="submission" date="2024-04" db="EMBL/GenBank/DDBJ databases">
        <title>Tritrichomonas musculus Genome.</title>
        <authorList>
            <person name="Alves-Ferreira E."/>
            <person name="Grigg M."/>
            <person name="Lorenzi H."/>
            <person name="Galac M."/>
        </authorList>
    </citation>
    <scope>NUCLEOTIDE SEQUENCE [LARGE SCALE GENOMIC DNA]</scope>
    <source>
        <strain evidence="3 4">EAF2021</strain>
    </source>
</reference>
<dbReference type="PROSITE" id="PS50197">
    <property type="entry name" value="BEACH"/>
    <property type="match status" value="1"/>
</dbReference>
<dbReference type="CDD" id="cd06071">
    <property type="entry name" value="Beach"/>
    <property type="match status" value="1"/>
</dbReference>
<dbReference type="Proteomes" id="UP001470230">
    <property type="component" value="Unassembled WGS sequence"/>
</dbReference>
<dbReference type="InterPro" id="IPR036372">
    <property type="entry name" value="BEACH_dom_sf"/>
</dbReference>
<organism evidence="3 4">
    <name type="scientific">Tritrichomonas musculus</name>
    <dbReference type="NCBI Taxonomy" id="1915356"/>
    <lineage>
        <taxon>Eukaryota</taxon>
        <taxon>Metamonada</taxon>
        <taxon>Parabasalia</taxon>
        <taxon>Tritrichomonadida</taxon>
        <taxon>Tritrichomonadidae</taxon>
        <taxon>Tritrichomonas</taxon>
    </lineage>
</organism>
<dbReference type="Gene3D" id="1.10.1540.10">
    <property type="entry name" value="BEACH domain"/>
    <property type="match status" value="1"/>
</dbReference>
<dbReference type="PROSITE" id="PS51783">
    <property type="entry name" value="PH_BEACH"/>
    <property type="match status" value="1"/>
</dbReference>
<dbReference type="EMBL" id="JAPFFF010000032">
    <property type="protein sequence ID" value="KAK8844402.1"/>
    <property type="molecule type" value="Genomic_DNA"/>
</dbReference>
<sequence length="2765" mass="324186">MNNDKRNTRNLNKVFNSRSLDFIPVKFWKNRDILLKDFIDFLKKSNADTQLNNDSLKFNHKLWCVLQVTFIDNIFYDLFGVRWKSDADLIIEVNPVAISNIFENKNQEYLQRIFESNGWMKFEDNDASDLLFTINPSFTLNFNIFDDEFYQILIKNSNDERISKVGNLLASNFCSIIQSDSIEKSINYTSKYSETITIDESVSDESILNDIVHFVTFPGKINFDQNEDNKDSKKNFFYKIKKGQSLLFDETPLNEHHNRIETLLELPTIDSYPLLPDSDEFSQSMIILNQLLFNFKKFQKYFYETFYEVIQKVDDDKNFFELISVLLILLKSHQFDIKSFTPIFMSPLFDDYATIYNYSEDYQKLLFLRKQWIYLAFGFNENWMAIFPRKFTFYKEIFRNLRKHPIGFSEFALIISQDFSKMPAESQNYLMLLMAQTNVYFYICLKSIFSNFYNLNDDALNRHFYCQQITNVRKNDKFDYSAQFYDNYNQLNDNDKEKVSALIQARFSIITFFYKNFNEIFKKVENQSFNAYQYKTFKLLLSSFFEISLQNQILSLIDSKDVIQVNSNSPNDISVFGLISPIYLQIFNQKAEDIITITFCDNLIKYLHNKVYKIMKNECVEKVVENGWIRFLFKLFPNIIIWYSMIDTALIPIDIVQLSICNTLSFISTCLSFSKSQVKDFLTNLLDSLLFGIENICLFYFSIDGSCRDLLFKYLLNLAAQRELSSIYGYFDIKYGKAILLLVKLFFNTATFEYLNNICCMNSRNCYQLSLNGVDSLLVDYLYDNRNDQKEENKELIESILQLFKTLSYQHSSEKCVEKFFSIFTPINGSSLPYYLPLFVNILPELSKQEKKFPRSSIPLLSNGCNLNVSNVDAELFNNGLSFSFWIFINNSIIHEKPILTIRQKNESDEKKVVFILNPNRKFSILSQDYGDDAFVGQIRESISEGKWHFVMISFQYRRKDMKVKFLTRDSPLYSKSRPDDDVNAIINASNELLGNCRLSMTDKKGFSQFFNFKQFEANSKIQIFIGGEDNTNHFTNNDNNEEVPMHIQSHDLISSYTNDVILGPVGMFSLKERKAYLHYMFNSANEIPPEAIFYAYPQTVGENVVSYKFESKMFNSVSYPIQHIFYSSFIDVMIKSGLFVKLIPLFGLNDLRLNSHTIRVPSENRSYIYDEADDHYYFDYTNAAIEIFRNVFIVSEAAQNDIIKINGFHIIEHLLSAVIEDTFKINEMIEKNLKANSISLDFFLYKNFVALLESTTVKNTQLQLLNDILFNFELWIKSKDFDLILNHWYISLIPDFFNDFFNKYSIVSLLTIMRLYLFYEPKEKSIIINVRKIDLDKVKFCRKIILSIISFSDRLCQIDLSTFISHATTCPDSQHVEEIIDFMISFFDKKFKDDENQQAAATNNVVVENQPKKRFWLFNDKNSSSTNNNNNSNASANKLNNLDFNDYDIILQMNILITGKDQEVAKKVIILFIKLYRKQMFTKMSFGELFELICTHLPLFEKPSEFLNDLLECFCPETLSICLIVALQTGSYESIKKVIEKMKTIEKVESFCCSKSCFIWPVVSCYLYPSCHEDMIDILNKCPSSEWSNMYNSIIFVGDVLNQNTRDLIHYFLTTLSSQVITNYNDSNAEIFFAIAFHFLFMKYEKKSTIELPELNTVEITKKILSLKDFYGSNYFDIEVDDSMCMMEADLAQVVLSIYEIKHLKNYAEFIVIICAYQLIFEYHPLDRYKKFNCIAKSDAFYYYDSVALHFGRDLLTNEDPQTISVNKNEFTQKFASKYEQFFSILNITQFIEKLQENINTTDVKFKVFLNEKFHNIAIDMYRKYTDYSNMIELSYEKQWKVFWSSNSYEKNSIFHYHVHPDNVHYKRDNNCCYMHCPFKLSMNKNFDDHLKESLFRDIGNLDKAESRCKEIKLQESLKEGKVHHDLFKCTESNDFLQAVDSEETVIYQTDDCIIMRPNKTSKVNFTIYKNKLTIGKKVVMFDNIESVFLRHVRHHQTALELFERNGNSYFLNFDKIDSSFEILSKIQQAIQNHKQGSKNSLLNINFQLTCNNRLFFESKPFTEKWINGEISNFDYLMLLNIYSGRTFSDGMFYPVMPWIIQDYDSEELDFNDEKIFRDLSLPIGAVNEKRFDKLYNSFMNSPDHQSSFLYSSWLVCQLSLYVWLVRLEPFTTNHTKIQGGKFDVEKRIFHSIEAAYELCTHDMNDFRELIPEFFFQPEFLVNMNKFNLGEETNDVGLPSWCKNHFDFIYKHRKALECDHVSKNLNKWIDLIFGCKQKSEADKNVYRKELYSDIWETEFGKDPRNEDEICFSLDLLGQIPQPLFEAPHPERKIISKEERLKNCEDKWPSKEYSLSFENILNFVNLKEERSKIENKVVLYSIVDRQVDINDESLPVKYYLYLYCVEFKKFDNDSTKKLNVLTYLLKYEMKQNSIELLTSSLLFVESVSNSNLNGLSISSEFIKDVSQFGFASAISNSIYLSFNLLANNETKQKRFVVQNRTSCSFEKVAVSSKYLAAVSETTNTLYLFQKKKNAEKEPLFCVCLNEYLVDDEISCITVSDEFNLCVCGTQKSSSLILVSINKMEIERFIQITAKTENSKEHEKLIKIIVTPSWGFIVVLTSVMDYDGNDEVKCDLNENGFYRLHLYNVNGYSIGKSDLVKFDTSISSSLKLDESLSEINLNEIGGYGKRNIFKWVSWKSFDGFDFILMADSHSVYSFEAFNCASTPIKPILTYQNIIIGLDFIEEAKKAVITLDDGRVVVTNIEK</sequence>
<protein>
    <recommendedName>
        <fullName evidence="5">BEACH domain-containing protein</fullName>
    </recommendedName>
</protein>
<accession>A0ABR2HCI0</accession>
<comment type="caution">
    <text evidence="3">The sequence shown here is derived from an EMBL/GenBank/DDBJ whole genome shotgun (WGS) entry which is preliminary data.</text>
</comment>
<name>A0ABR2HCI0_9EUKA</name>
<dbReference type="PANTHER" id="PTHR13743:SF161">
    <property type="entry name" value="BEIGE_BEACH DOMAIN CONTAINING PROTEIN"/>
    <property type="match status" value="1"/>
</dbReference>
<evidence type="ECO:0000313" key="4">
    <source>
        <dbReference type="Proteomes" id="UP001470230"/>
    </source>
</evidence>
<dbReference type="InterPro" id="IPR011993">
    <property type="entry name" value="PH-like_dom_sf"/>
</dbReference>
<proteinExistence type="predicted"/>
<dbReference type="InterPro" id="IPR050865">
    <property type="entry name" value="BEACH_Domain"/>
</dbReference>
<evidence type="ECO:0000259" key="1">
    <source>
        <dbReference type="PROSITE" id="PS50197"/>
    </source>
</evidence>
<evidence type="ECO:0000259" key="2">
    <source>
        <dbReference type="PROSITE" id="PS51783"/>
    </source>
</evidence>
<dbReference type="Pfam" id="PF02138">
    <property type="entry name" value="Beach"/>
    <property type="match status" value="1"/>
</dbReference>
<dbReference type="SUPFAM" id="SSF50729">
    <property type="entry name" value="PH domain-like"/>
    <property type="match status" value="1"/>
</dbReference>
<dbReference type="InterPro" id="IPR023362">
    <property type="entry name" value="PH-BEACH_dom"/>
</dbReference>
<dbReference type="PANTHER" id="PTHR13743">
    <property type="entry name" value="BEIGE/BEACH-RELATED"/>
    <property type="match status" value="1"/>
</dbReference>
<evidence type="ECO:0008006" key="5">
    <source>
        <dbReference type="Google" id="ProtNLM"/>
    </source>
</evidence>
<keyword evidence="4" id="KW-1185">Reference proteome</keyword>
<feature type="domain" description="BEACH-type PH" evidence="2">
    <location>
        <begin position="1924"/>
        <end position="2029"/>
    </location>
</feature>
<gene>
    <name evidence="3" type="ORF">M9Y10_024260</name>
</gene>
<dbReference type="SMART" id="SM01026">
    <property type="entry name" value="Beach"/>
    <property type="match status" value="1"/>
</dbReference>
<feature type="domain" description="BEACH" evidence="1">
    <location>
        <begin position="2052"/>
        <end position="2332"/>
    </location>
</feature>
<evidence type="ECO:0000313" key="3">
    <source>
        <dbReference type="EMBL" id="KAK8844402.1"/>
    </source>
</evidence>
<dbReference type="SUPFAM" id="SSF81837">
    <property type="entry name" value="BEACH domain"/>
    <property type="match status" value="1"/>
</dbReference>
<dbReference type="Gene3D" id="2.30.29.30">
    <property type="entry name" value="Pleckstrin-homology domain (PH domain)/Phosphotyrosine-binding domain (PTB)"/>
    <property type="match status" value="1"/>
</dbReference>